<proteinExistence type="predicted"/>
<evidence type="ECO:0000313" key="2">
    <source>
        <dbReference type="Proteomes" id="UP000298663"/>
    </source>
</evidence>
<accession>A0A4U8UW99</accession>
<dbReference type="Proteomes" id="UP000298663">
    <property type="component" value="Unassembled WGS sequence"/>
</dbReference>
<reference evidence="1 2" key="2">
    <citation type="journal article" date="2019" name="G3 (Bethesda)">
        <title>Hybrid Assembly of the Genome of the Entomopathogenic Nematode Steinernema carpocapsae Identifies the X-Chromosome.</title>
        <authorList>
            <person name="Serra L."/>
            <person name="Macchietto M."/>
            <person name="Macias-Munoz A."/>
            <person name="McGill C.J."/>
            <person name="Rodriguez I.M."/>
            <person name="Rodriguez B."/>
            <person name="Murad R."/>
            <person name="Mortazavi A."/>
        </authorList>
    </citation>
    <scope>NUCLEOTIDE SEQUENCE [LARGE SCALE GENOMIC DNA]</scope>
    <source>
        <strain evidence="1 2">ALL</strain>
    </source>
</reference>
<organism evidence="1 2">
    <name type="scientific">Steinernema carpocapsae</name>
    <name type="common">Entomopathogenic nematode</name>
    <dbReference type="NCBI Taxonomy" id="34508"/>
    <lineage>
        <taxon>Eukaryota</taxon>
        <taxon>Metazoa</taxon>
        <taxon>Ecdysozoa</taxon>
        <taxon>Nematoda</taxon>
        <taxon>Chromadorea</taxon>
        <taxon>Rhabditida</taxon>
        <taxon>Tylenchina</taxon>
        <taxon>Panagrolaimomorpha</taxon>
        <taxon>Strongyloidoidea</taxon>
        <taxon>Steinernematidae</taxon>
        <taxon>Steinernema</taxon>
    </lineage>
</organism>
<sequence length="92" mass="9885">MMSLNTCSDKTVCDENLGGLGSLGRSRPVLQKTLVMSRECIRLLLFLSVQSSHLTNELLRSGGSDATAMKIISTSTCATFDSLPLTLTSFRG</sequence>
<dbReference type="AlphaFoldDB" id="A0A4U8UW99"/>
<protein>
    <submittedName>
        <fullName evidence="1">Uncharacterized protein</fullName>
    </submittedName>
</protein>
<reference evidence="1 2" key="1">
    <citation type="journal article" date="2015" name="Genome Biol.">
        <title>Comparative genomics of Steinernema reveals deeply conserved gene regulatory networks.</title>
        <authorList>
            <person name="Dillman A.R."/>
            <person name="Macchietto M."/>
            <person name="Porter C.F."/>
            <person name="Rogers A."/>
            <person name="Williams B."/>
            <person name="Antoshechkin I."/>
            <person name="Lee M.M."/>
            <person name="Goodwin Z."/>
            <person name="Lu X."/>
            <person name="Lewis E.E."/>
            <person name="Goodrich-Blair H."/>
            <person name="Stock S.P."/>
            <person name="Adams B.J."/>
            <person name="Sternberg P.W."/>
            <person name="Mortazavi A."/>
        </authorList>
    </citation>
    <scope>NUCLEOTIDE SEQUENCE [LARGE SCALE GENOMIC DNA]</scope>
    <source>
        <strain evidence="1 2">ALL</strain>
    </source>
</reference>
<name>A0A4U8UW99_STECR</name>
<gene>
    <name evidence="1" type="ORF">L596_004592</name>
</gene>
<comment type="caution">
    <text evidence="1">The sequence shown here is derived from an EMBL/GenBank/DDBJ whole genome shotgun (WGS) entry which is preliminary data.</text>
</comment>
<dbReference type="EMBL" id="AZBU02000001">
    <property type="protein sequence ID" value="TMS37712.1"/>
    <property type="molecule type" value="Genomic_DNA"/>
</dbReference>
<evidence type="ECO:0000313" key="1">
    <source>
        <dbReference type="EMBL" id="TMS37712.1"/>
    </source>
</evidence>
<keyword evidence="2" id="KW-1185">Reference proteome</keyword>